<dbReference type="EMBL" id="NCSJ02000277">
    <property type="protein sequence ID" value="RFU26197.1"/>
    <property type="molecule type" value="Genomic_DNA"/>
</dbReference>
<evidence type="ECO:0000256" key="4">
    <source>
        <dbReference type="ARBA" id="ARBA00022989"/>
    </source>
</evidence>
<comment type="caution">
    <text evidence="11">The sequence shown here is derived from an EMBL/GenBank/DDBJ whole genome shotgun (WGS) entry which is preliminary data.</text>
</comment>
<dbReference type="SMART" id="SM00321">
    <property type="entry name" value="WSC"/>
    <property type="match status" value="1"/>
</dbReference>
<feature type="compositionally biased region" description="Low complexity" evidence="7">
    <location>
        <begin position="135"/>
        <end position="153"/>
    </location>
</feature>
<sequence>MKSSILPASFALAGLLALSHVSADPIPVPVPVQLKSMTPEGCFHSGEGLKFNSTYTFQSSGWCQPICVQMNKAVLATTGGSDCWCGDELPPTSSKVASSFCNTNCTGYGKEMCGSDDGYFSVYLSGLSSHVANAGSSSDPSPSDSGSTSTTSTAKPYTVTIGASTVVVTAPPSGTSTPSGSGGGGGGGPNKGAIAAGAVVGVLAVAGLVGGIFFFMRNRKRRELEEEHRRNAAINSIMTASKGGPGSGVSSFSDTRLDPIMAHRRMSDGSIADNEDYSRRILKVTNA</sequence>
<dbReference type="InterPro" id="IPR002889">
    <property type="entry name" value="WSC_carb-bd"/>
</dbReference>
<evidence type="ECO:0000256" key="3">
    <source>
        <dbReference type="ARBA" id="ARBA00022729"/>
    </source>
</evidence>
<dbReference type="STRING" id="5539.A0A3E2GYW3"/>
<feature type="domain" description="WSC" evidence="10">
    <location>
        <begin position="36"/>
        <end position="126"/>
    </location>
</feature>
<feature type="non-terminal residue" evidence="11">
    <location>
        <position position="287"/>
    </location>
</feature>
<dbReference type="PANTHER" id="PTHR24269">
    <property type="entry name" value="KREMEN PROTEIN"/>
    <property type="match status" value="1"/>
</dbReference>
<evidence type="ECO:0000313" key="11">
    <source>
        <dbReference type="EMBL" id="RFU26197.1"/>
    </source>
</evidence>
<dbReference type="AlphaFoldDB" id="A0A3E2GYW3"/>
<dbReference type="GO" id="GO:0005886">
    <property type="term" value="C:plasma membrane"/>
    <property type="evidence" value="ECO:0007669"/>
    <property type="project" value="TreeGrafter"/>
</dbReference>
<evidence type="ECO:0000259" key="10">
    <source>
        <dbReference type="PROSITE" id="PS51212"/>
    </source>
</evidence>
<feature type="chain" id="PRO_5017677431" description="WSC domain-containing protein" evidence="9">
    <location>
        <begin position="24"/>
        <end position="287"/>
    </location>
</feature>
<dbReference type="Pfam" id="PF01822">
    <property type="entry name" value="WSC"/>
    <property type="match status" value="1"/>
</dbReference>
<protein>
    <recommendedName>
        <fullName evidence="10">WSC domain-containing protein</fullName>
    </recommendedName>
</protein>
<dbReference type="OMA" id="MTSIGCF"/>
<feature type="region of interest" description="Disordered" evidence="7">
    <location>
        <begin position="168"/>
        <end position="187"/>
    </location>
</feature>
<keyword evidence="2 8" id="KW-0812">Transmembrane</keyword>
<dbReference type="PANTHER" id="PTHR24269:SF16">
    <property type="entry name" value="PROTEIN SLG1"/>
    <property type="match status" value="1"/>
</dbReference>
<evidence type="ECO:0000256" key="1">
    <source>
        <dbReference type="ARBA" id="ARBA00004167"/>
    </source>
</evidence>
<evidence type="ECO:0000256" key="7">
    <source>
        <dbReference type="SAM" id="MobiDB-lite"/>
    </source>
</evidence>
<evidence type="ECO:0000256" key="9">
    <source>
        <dbReference type="SAM" id="SignalP"/>
    </source>
</evidence>
<keyword evidence="6" id="KW-0325">Glycoprotein</keyword>
<keyword evidence="5 8" id="KW-0472">Membrane</keyword>
<feature type="region of interest" description="Disordered" evidence="7">
    <location>
        <begin position="133"/>
        <end position="154"/>
    </location>
</feature>
<reference evidence="11 12" key="1">
    <citation type="submission" date="2018-05" db="EMBL/GenBank/DDBJ databases">
        <title>Draft genome sequence of Scytalidium lignicola DSM 105466, a ubiquitous saprotrophic fungus.</title>
        <authorList>
            <person name="Buettner E."/>
            <person name="Gebauer A.M."/>
            <person name="Hofrichter M."/>
            <person name="Liers C."/>
            <person name="Kellner H."/>
        </authorList>
    </citation>
    <scope>NUCLEOTIDE SEQUENCE [LARGE SCALE GENOMIC DNA]</scope>
    <source>
        <strain evidence="11 12">DSM 105466</strain>
    </source>
</reference>
<dbReference type="Proteomes" id="UP000258309">
    <property type="component" value="Unassembled WGS sequence"/>
</dbReference>
<evidence type="ECO:0000256" key="8">
    <source>
        <dbReference type="SAM" id="Phobius"/>
    </source>
</evidence>
<keyword evidence="3 9" id="KW-0732">Signal</keyword>
<organism evidence="11 12">
    <name type="scientific">Scytalidium lignicola</name>
    <name type="common">Hyphomycete</name>
    <dbReference type="NCBI Taxonomy" id="5539"/>
    <lineage>
        <taxon>Eukaryota</taxon>
        <taxon>Fungi</taxon>
        <taxon>Dikarya</taxon>
        <taxon>Ascomycota</taxon>
        <taxon>Pezizomycotina</taxon>
        <taxon>Leotiomycetes</taxon>
        <taxon>Leotiomycetes incertae sedis</taxon>
        <taxon>Scytalidium</taxon>
    </lineage>
</organism>
<name>A0A3E2GYW3_SCYLI</name>
<gene>
    <name evidence="11" type="ORF">B7463_g10140</name>
</gene>
<keyword evidence="12" id="KW-1185">Reference proteome</keyword>
<dbReference type="PROSITE" id="PS51212">
    <property type="entry name" value="WSC"/>
    <property type="match status" value="1"/>
</dbReference>
<proteinExistence type="predicted"/>
<accession>A0A3E2GYW3</accession>
<feature type="signal peptide" evidence="9">
    <location>
        <begin position="1"/>
        <end position="23"/>
    </location>
</feature>
<evidence type="ECO:0000256" key="5">
    <source>
        <dbReference type="ARBA" id="ARBA00023136"/>
    </source>
</evidence>
<keyword evidence="4 8" id="KW-1133">Transmembrane helix</keyword>
<dbReference type="InterPro" id="IPR051836">
    <property type="entry name" value="Kremen_rcpt"/>
</dbReference>
<evidence type="ECO:0000313" key="12">
    <source>
        <dbReference type="Proteomes" id="UP000258309"/>
    </source>
</evidence>
<evidence type="ECO:0000256" key="2">
    <source>
        <dbReference type="ARBA" id="ARBA00022692"/>
    </source>
</evidence>
<feature type="non-terminal residue" evidence="11">
    <location>
        <position position="1"/>
    </location>
</feature>
<feature type="transmembrane region" description="Helical" evidence="8">
    <location>
        <begin position="193"/>
        <end position="215"/>
    </location>
</feature>
<dbReference type="OrthoDB" id="2019572at2759"/>
<comment type="subcellular location">
    <subcellularLocation>
        <location evidence="1">Membrane</location>
        <topology evidence="1">Single-pass membrane protein</topology>
    </subcellularLocation>
</comment>
<evidence type="ECO:0000256" key="6">
    <source>
        <dbReference type="ARBA" id="ARBA00023180"/>
    </source>
</evidence>